<dbReference type="RefSeq" id="WP_345766907.1">
    <property type="nucleotide sequence ID" value="NZ_CP154834.1"/>
</dbReference>
<gene>
    <name evidence="1" type="ORF">AAFP95_03200</name>
</gene>
<sequence length="45" mass="5006">MKKFNNYEFSTYDIVIVSLLSKGILQKIFRPTLKKKASALAASAA</sequence>
<dbReference type="AlphaFoldDB" id="A0AAU6WRD8"/>
<proteinExistence type="predicted"/>
<name>A0AAU6WRD8_9FLAO</name>
<accession>A0AAU6WRD8</accession>
<organism evidence="1 2">
    <name type="scientific">Chryseobacterium endophyticum</name>
    <dbReference type="NCBI Taxonomy" id="1854762"/>
    <lineage>
        <taxon>Bacteria</taxon>
        <taxon>Pseudomonadati</taxon>
        <taxon>Bacteroidota</taxon>
        <taxon>Flavobacteriia</taxon>
        <taxon>Flavobacteriales</taxon>
        <taxon>Weeksellaceae</taxon>
        <taxon>Chryseobacterium group</taxon>
        <taxon>Chryseobacterium</taxon>
    </lineage>
</organism>
<protein>
    <submittedName>
        <fullName evidence="1">Uncharacterized protein</fullName>
    </submittedName>
</protein>
<evidence type="ECO:0000313" key="1">
    <source>
        <dbReference type="EMBL" id="XAO75024.1"/>
    </source>
</evidence>
<evidence type="ECO:0000313" key="2">
    <source>
        <dbReference type="Proteomes" id="UP001463665"/>
    </source>
</evidence>
<keyword evidence="2" id="KW-1185">Reference proteome</keyword>
<dbReference type="EMBL" id="CP154834">
    <property type="protein sequence ID" value="XAO75024.1"/>
    <property type="molecule type" value="Genomic_DNA"/>
</dbReference>
<dbReference type="Proteomes" id="UP001463665">
    <property type="component" value="Chromosome"/>
</dbReference>
<reference evidence="1 2" key="1">
    <citation type="submission" date="2024-04" db="EMBL/GenBank/DDBJ databases">
        <title>Genome sequencing and assembly of rice foliar adapted Chryseobacterium endophyticum OsEnb-ALM-A6.</title>
        <authorList>
            <person name="Kumar S."/>
            <person name="Javed M."/>
            <person name="Chouhan V."/>
            <person name="Charishma K."/>
            <person name="Patel A."/>
            <person name="Kumar M."/>
            <person name="Sahu K.P."/>
            <person name="Kumar A."/>
        </authorList>
    </citation>
    <scope>NUCLEOTIDE SEQUENCE [LARGE SCALE GENOMIC DNA]</scope>
    <source>
        <strain evidence="1 2">OsEnb-ALM-A6</strain>
    </source>
</reference>